<evidence type="ECO:0000313" key="2">
    <source>
        <dbReference type="Proteomes" id="UP000306038"/>
    </source>
</evidence>
<comment type="caution">
    <text evidence="1">The sequence shown here is derived from an EMBL/GenBank/DDBJ whole genome shotgun (WGS) entry which is preliminary data.</text>
</comment>
<protein>
    <submittedName>
        <fullName evidence="1">Transposase</fullName>
    </submittedName>
</protein>
<name>A0ABY2RDQ1_9FLAO</name>
<accession>A0ABY2RDQ1</accession>
<dbReference type="SUPFAM" id="SSF46689">
    <property type="entry name" value="Homeodomain-like"/>
    <property type="match status" value="1"/>
</dbReference>
<dbReference type="InterPro" id="IPR009057">
    <property type="entry name" value="Homeodomain-like_sf"/>
</dbReference>
<organism evidence="1 2">
    <name type="scientific">Chryseobacterium candidae</name>
    <dbReference type="NCBI Taxonomy" id="1978493"/>
    <lineage>
        <taxon>Bacteria</taxon>
        <taxon>Pseudomonadati</taxon>
        <taxon>Bacteroidota</taxon>
        <taxon>Flavobacteriia</taxon>
        <taxon>Flavobacteriales</taxon>
        <taxon>Weeksellaceae</taxon>
        <taxon>Chryseobacterium group</taxon>
        <taxon>Chryseobacterium</taxon>
    </lineage>
</organism>
<dbReference type="RefSeq" id="WP_076595506.1">
    <property type="nucleotide sequence ID" value="NZ_SDLV01000004.1"/>
</dbReference>
<evidence type="ECO:0000313" key="1">
    <source>
        <dbReference type="EMBL" id="THV62769.1"/>
    </source>
</evidence>
<dbReference type="Gene3D" id="1.10.10.60">
    <property type="entry name" value="Homeodomain-like"/>
    <property type="match status" value="1"/>
</dbReference>
<keyword evidence="2" id="KW-1185">Reference proteome</keyword>
<proteinExistence type="predicted"/>
<reference evidence="1 2" key="1">
    <citation type="submission" date="2019-01" db="EMBL/GenBank/DDBJ databases">
        <authorList>
            <person name="B I."/>
            <person name="Ch S."/>
            <person name="Ch V.R."/>
        </authorList>
    </citation>
    <scope>NUCLEOTIDE SEQUENCE [LARGE SCALE GENOMIC DNA]</scope>
    <source>
        <strain evidence="1 2">JC507</strain>
    </source>
</reference>
<gene>
    <name evidence="1" type="ORF">EK417_02625</name>
</gene>
<dbReference type="EMBL" id="SDLV01000004">
    <property type="protein sequence ID" value="THV62769.1"/>
    <property type="molecule type" value="Genomic_DNA"/>
</dbReference>
<sequence>MTIISNFKEIHIGSYIKMRVIELEMDIVRICNFFHCSETEIKEMYERESLECNVLLKWSKLLKYDFFRLYSQHIILYSPPVNKISSSKETFLPRFRKNIYTRNLIDYILGLIKSGEKSVDSIINDYGIPKTTLYKWKTKYDEKQP</sequence>
<dbReference type="Proteomes" id="UP000306038">
    <property type="component" value="Unassembled WGS sequence"/>
</dbReference>